<dbReference type="eggNOG" id="ENOG5030X8J">
    <property type="taxonomic scope" value="Bacteria"/>
</dbReference>
<dbReference type="Proteomes" id="UP000000343">
    <property type="component" value="Chromosome"/>
</dbReference>
<protein>
    <recommendedName>
        <fullName evidence="4">TrbI/VirB10 family protein</fullName>
    </recommendedName>
</protein>
<feature type="chain" id="PRO_5003233979" description="TrbI/VirB10 family protein" evidence="1">
    <location>
        <begin position="22"/>
        <end position="309"/>
    </location>
</feature>
<dbReference type="AlphaFoldDB" id="E8WY51"/>
<keyword evidence="3" id="KW-1185">Reference proteome</keyword>
<dbReference type="STRING" id="1198114.AciX9_1626"/>
<dbReference type="PaxDb" id="1198114-AciX9_1626"/>
<evidence type="ECO:0000313" key="2">
    <source>
        <dbReference type="EMBL" id="ADW68678.1"/>
    </source>
</evidence>
<evidence type="ECO:0000313" key="3">
    <source>
        <dbReference type="Proteomes" id="UP000000343"/>
    </source>
</evidence>
<dbReference type="KEGG" id="acm:AciX9_1626"/>
<keyword evidence="1" id="KW-0732">Signal</keyword>
<accession>E8WY51</accession>
<name>E8WY51_GRATM</name>
<gene>
    <name evidence="2" type="ordered locus">AciX9_1626</name>
</gene>
<proteinExistence type="predicted"/>
<evidence type="ECO:0008006" key="4">
    <source>
        <dbReference type="Google" id="ProtNLM"/>
    </source>
</evidence>
<reference evidence="3" key="1">
    <citation type="submission" date="2011-01" db="EMBL/GenBank/DDBJ databases">
        <title>Complete sequence of chromosome of Acidobacterium sp. MP5ACTX9.</title>
        <authorList>
            <consortium name="US DOE Joint Genome Institute"/>
            <person name="Lucas S."/>
            <person name="Copeland A."/>
            <person name="Lapidus A."/>
            <person name="Cheng J.-F."/>
            <person name="Goodwin L."/>
            <person name="Pitluck S."/>
            <person name="Teshima H."/>
            <person name="Detter J.C."/>
            <person name="Han C."/>
            <person name="Tapia R."/>
            <person name="Land M."/>
            <person name="Hauser L."/>
            <person name="Kyrpides N."/>
            <person name="Ivanova N."/>
            <person name="Ovchinnikova G."/>
            <person name="Pagani I."/>
            <person name="Rawat S.R."/>
            <person name="Mannisto M."/>
            <person name="Haggblom M.M."/>
            <person name="Woyke T."/>
        </authorList>
    </citation>
    <scope>NUCLEOTIDE SEQUENCE [LARGE SCALE GENOMIC DNA]</scope>
    <source>
        <strain evidence="3">MP5ACTX9</strain>
    </source>
</reference>
<dbReference type="EMBL" id="CP002480">
    <property type="protein sequence ID" value="ADW68678.1"/>
    <property type="molecule type" value="Genomic_DNA"/>
</dbReference>
<sequence length="309" mass="32143">MKTTGLGLAAVLVCAAAPLFGQMQGVSKPEQVPVTTSSEGISQPVVYEGGALPSVVMTPAKAPTEPMLKVRTEPALEARAELKADEHTNVTEKDDAVAIRAMDRRPLTGALPDPDAGIVTRVEGPSNQLPLGTLFKVRMHEGLTTTGTIAGQEFHADLLEPVERDGRVLIPAGSIMFGRVTDVHGGRRISGSASIHLQPLSVTLPDGTKYMIKGQVIDTSLYNETKVDHEGTILRKDHVGKTLTAMSLTTGAGAAAGAVFGGGVGALVGAGIGAGVSTAWWLKQDRQTELPVDTKITFALTTPLTVGGV</sequence>
<evidence type="ECO:0000256" key="1">
    <source>
        <dbReference type="SAM" id="SignalP"/>
    </source>
</evidence>
<dbReference type="HOGENOM" id="CLU_929884_0_0_0"/>
<feature type="signal peptide" evidence="1">
    <location>
        <begin position="1"/>
        <end position="21"/>
    </location>
</feature>
<organism evidence="3">
    <name type="scientific">Granulicella tundricola (strain ATCC BAA-1859 / DSM 23138 / MP5ACTX9)</name>
    <dbReference type="NCBI Taxonomy" id="1198114"/>
    <lineage>
        <taxon>Bacteria</taxon>
        <taxon>Pseudomonadati</taxon>
        <taxon>Acidobacteriota</taxon>
        <taxon>Terriglobia</taxon>
        <taxon>Terriglobales</taxon>
        <taxon>Acidobacteriaceae</taxon>
        <taxon>Granulicella</taxon>
    </lineage>
</organism>